<keyword evidence="6" id="KW-1185">Reference proteome</keyword>
<evidence type="ECO:0000259" key="4">
    <source>
        <dbReference type="Pfam" id="PF20789"/>
    </source>
</evidence>
<dbReference type="InterPro" id="IPR029069">
    <property type="entry name" value="HotDog_dom_sf"/>
</dbReference>
<accession>A0AA41X172</accession>
<dbReference type="Proteomes" id="UP001165413">
    <property type="component" value="Unassembled WGS sequence"/>
</dbReference>
<reference evidence="5" key="1">
    <citation type="submission" date="2022-07" db="EMBL/GenBank/DDBJ databases">
        <title>Characterization of the Novel Bacterium Alteromonas immobilis LMIT006 and Alteromonas gregis LMIT007.</title>
        <authorList>
            <person name="Lin X."/>
        </authorList>
    </citation>
    <scope>NUCLEOTIDE SEQUENCE</scope>
    <source>
        <strain evidence="5">LMIT007</strain>
    </source>
</reference>
<dbReference type="RefSeq" id="WP_254098103.1">
    <property type="nucleotide sequence ID" value="NZ_JANATA010000001.1"/>
</dbReference>
<name>A0AA41X172_9ALTE</name>
<feature type="domain" description="Acyl-CoA thioesterase-like C-terminal" evidence="4">
    <location>
        <begin position="136"/>
        <end position="266"/>
    </location>
</feature>
<dbReference type="GO" id="GO:0047617">
    <property type="term" value="F:fatty acyl-CoA hydrolase activity"/>
    <property type="evidence" value="ECO:0007669"/>
    <property type="project" value="InterPro"/>
</dbReference>
<sequence>MNFNEIIDACDNYLHNPTENPLTIPKLWSQGRTVYGGLSAALLFHAIKKQVNPEYQVKNINTNFVGPMLTDEPIEIEVQEVRTGKNVSQWLAFGRQAEKTCTLLQACFVRDRESKITINNAPPLTLGAPNKKSFIPQIPKVTPKFLKNFDLAILGGGIPFTGRKTDFYQGWFRHKNTEGKMNDVALVGLLDATPPTVLQMLKWPAPASTINWNLEFIHPLPSLDMQDWVAFDDQSVHAKDGYSAVEMHVWDKQGRLLALSRQTIAVFD</sequence>
<dbReference type="GO" id="GO:0009062">
    <property type="term" value="P:fatty acid catabolic process"/>
    <property type="evidence" value="ECO:0007669"/>
    <property type="project" value="TreeGrafter"/>
</dbReference>
<comment type="similarity">
    <text evidence="1">Belongs to the C/M/P thioester hydrolase family.</text>
</comment>
<evidence type="ECO:0000256" key="2">
    <source>
        <dbReference type="ARBA" id="ARBA00022801"/>
    </source>
</evidence>
<dbReference type="GO" id="GO:0006637">
    <property type="term" value="P:acyl-CoA metabolic process"/>
    <property type="evidence" value="ECO:0007669"/>
    <property type="project" value="InterPro"/>
</dbReference>
<dbReference type="InterPro" id="IPR042171">
    <property type="entry name" value="Acyl-CoA_hotdog"/>
</dbReference>
<dbReference type="Gene3D" id="2.40.160.210">
    <property type="entry name" value="Acyl-CoA thioesterase, double hotdog domain"/>
    <property type="match status" value="1"/>
</dbReference>
<dbReference type="PANTHER" id="PTHR11066">
    <property type="entry name" value="ACYL-COA THIOESTERASE"/>
    <property type="match status" value="1"/>
</dbReference>
<evidence type="ECO:0000313" key="5">
    <source>
        <dbReference type="EMBL" id="MCP3427603.1"/>
    </source>
</evidence>
<dbReference type="AlphaFoldDB" id="A0AA41X172"/>
<comment type="caution">
    <text evidence="5">The sequence shown here is derived from an EMBL/GenBank/DDBJ whole genome shotgun (WGS) entry which is preliminary data.</text>
</comment>
<dbReference type="EMBL" id="JANATA010000001">
    <property type="protein sequence ID" value="MCP3427603.1"/>
    <property type="molecule type" value="Genomic_DNA"/>
</dbReference>
<dbReference type="Pfam" id="PF13622">
    <property type="entry name" value="4HBT_3"/>
    <property type="match status" value="1"/>
</dbReference>
<dbReference type="SUPFAM" id="SSF54637">
    <property type="entry name" value="Thioesterase/thiol ester dehydrase-isomerase"/>
    <property type="match status" value="2"/>
</dbReference>
<dbReference type="InterPro" id="IPR003703">
    <property type="entry name" value="Acyl_CoA_thio"/>
</dbReference>
<evidence type="ECO:0000259" key="3">
    <source>
        <dbReference type="Pfam" id="PF13622"/>
    </source>
</evidence>
<organism evidence="5 6">
    <name type="scientific">Opacimonas viscosa</name>
    <dbReference type="NCBI Taxonomy" id="2961944"/>
    <lineage>
        <taxon>Bacteria</taxon>
        <taxon>Pseudomonadati</taxon>
        <taxon>Pseudomonadota</taxon>
        <taxon>Gammaproteobacteria</taxon>
        <taxon>Alteromonadales</taxon>
        <taxon>Alteromonadaceae</taxon>
        <taxon>Opacimonas</taxon>
    </lineage>
</organism>
<protein>
    <submittedName>
        <fullName evidence="5">Thioesterase family protein</fullName>
    </submittedName>
</protein>
<dbReference type="PANTHER" id="PTHR11066:SF34">
    <property type="entry name" value="ACYL-COENZYME A THIOESTERASE 8"/>
    <property type="match status" value="1"/>
</dbReference>
<evidence type="ECO:0000313" key="6">
    <source>
        <dbReference type="Proteomes" id="UP001165413"/>
    </source>
</evidence>
<dbReference type="Pfam" id="PF20789">
    <property type="entry name" value="4HBT_3C"/>
    <property type="match status" value="1"/>
</dbReference>
<proteinExistence type="inferred from homology"/>
<evidence type="ECO:0000256" key="1">
    <source>
        <dbReference type="ARBA" id="ARBA00006538"/>
    </source>
</evidence>
<feature type="domain" description="Acyl-CoA thioesterase-like N-terminal HotDog" evidence="3">
    <location>
        <begin position="25"/>
        <end position="108"/>
    </location>
</feature>
<dbReference type="InterPro" id="IPR049450">
    <property type="entry name" value="ACOT8-like_C"/>
</dbReference>
<dbReference type="GO" id="GO:0005829">
    <property type="term" value="C:cytosol"/>
    <property type="evidence" value="ECO:0007669"/>
    <property type="project" value="TreeGrafter"/>
</dbReference>
<dbReference type="InterPro" id="IPR049449">
    <property type="entry name" value="TesB_ACOT8-like_N"/>
</dbReference>
<keyword evidence="2" id="KW-0378">Hydrolase</keyword>
<gene>
    <name evidence="5" type="ORF">NLF92_01415</name>
</gene>